<dbReference type="RefSeq" id="WP_104955861.1">
    <property type="nucleotide sequence ID" value="NZ_CP026377.1"/>
</dbReference>
<feature type="domain" description="N-acetyltransferase" evidence="3">
    <location>
        <begin position="4"/>
        <end position="164"/>
    </location>
</feature>
<sequence length="169" mass="19031">MSNIVVRYVEPQDAHALQHIYAQESTYSDTLQIPYPSLTQWQQRIAQQHPGHYSLVACLDDRVVGQLTLEVNQSPRHRHSATFGLGVDADQRGQGVAGALMRAMIDLCDNWLNVERIELTVYTDNAAALALYNKFGFVTEGTASRYALRAGEMVDVQYMARLRPPRPSR</sequence>
<evidence type="ECO:0000259" key="3">
    <source>
        <dbReference type="PROSITE" id="PS51186"/>
    </source>
</evidence>
<evidence type="ECO:0000313" key="4">
    <source>
        <dbReference type="EMBL" id="AUX91922.1"/>
    </source>
</evidence>
<keyword evidence="5" id="KW-1185">Reference proteome</keyword>
<organism evidence="4 5">
    <name type="scientific">Mixta gaviniae</name>
    <dbReference type="NCBI Taxonomy" id="665914"/>
    <lineage>
        <taxon>Bacteria</taxon>
        <taxon>Pseudomonadati</taxon>
        <taxon>Pseudomonadota</taxon>
        <taxon>Gammaproteobacteria</taxon>
        <taxon>Enterobacterales</taxon>
        <taxon>Erwiniaceae</taxon>
        <taxon>Mixta</taxon>
    </lineage>
</organism>
<dbReference type="OrthoDB" id="336415at2"/>
<dbReference type="PANTHER" id="PTHR43072">
    <property type="entry name" value="N-ACETYLTRANSFERASE"/>
    <property type="match status" value="1"/>
</dbReference>
<dbReference type="GO" id="GO:0016747">
    <property type="term" value="F:acyltransferase activity, transferring groups other than amino-acyl groups"/>
    <property type="evidence" value="ECO:0007669"/>
    <property type="project" value="InterPro"/>
</dbReference>
<proteinExistence type="predicted"/>
<dbReference type="InterPro" id="IPR016181">
    <property type="entry name" value="Acyl_CoA_acyltransferase"/>
</dbReference>
<protein>
    <submittedName>
        <fullName evidence="4">GNAT family N-acetyltransferase</fullName>
    </submittedName>
</protein>
<dbReference type="KEGG" id="pgz:C2E15_01605"/>
<dbReference type="Proteomes" id="UP000238365">
    <property type="component" value="Chromosome"/>
</dbReference>
<evidence type="ECO:0000313" key="5">
    <source>
        <dbReference type="Proteomes" id="UP000238365"/>
    </source>
</evidence>
<keyword evidence="2" id="KW-0012">Acyltransferase</keyword>
<name>A0A1X1E7K2_9GAMM</name>
<keyword evidence="1 4" id="KW-0808">Transferase</keyword>
<accession>A0A1X1E7K2</accession>
<evidence type="ECO:0000256" key="1">
    <source>
        <dbReference type="ARBA" id="ARBA00022679"/>
    </source>
</evidence>
<dbReference type="CDD" id="cd04301">
    <property type="entry name" value="NAT_SF"/>
    <property type="match status" value="1"/>
</dbReference>
<dbReference type="Pfam" id="PF00583">
    <property type="entry name" value="Acetyltransf_1"/>
    <property type="match status" value="1"/>
</dbReference>
<dbReference type="PROSITE" id="PS51186">
    <property type="entry name" value="GNAT"/>
    <property type="match status" value="1"/>
</dbReference>
<dbReference type="EMBL" id="CP026377">
    <property type="protein sequence ID" value="AUX91922.1"/>
    <property type="molecule type" value="Genomic_DNA"/>
</dbReference>
<reference evidence="4 5" key="1">
    <citation type="submission" date="2018-01" db="EMBL/GenBank/DDBJ databases">
        <title>Complete and assembled Genome of Pantoea gaviniae DSM22758T.</title>
        <authorList>
            <person name="Stevens M.J.A."/>
            <person name="Zurfluh K."/>
            <person name="Stephan R."/>
        </authorList>
    </citation>
    <scope>NUCLEOTIDE SEQUENCE [LARGE SCALE GENOMIC DNA]</scope>
    <source>
        <strain evidence="4 5">DSM 22758</strain>
    </source>
</reference>
<dbReference type="AlphaFoldDB" id="A0A1X1E7K2"/>
<dbReference type="Gene3D" id="3.40.630.30">
    <property type="match status" value="1"/>
</dbReference>
<dbReference type="InterPro" id="IPR000182">
    <property type="entry name" value="GNAT_dom"/>
</dbReference>
<evidence type="ECO:0000256" key="2">
    <source>
        <dbReference type="ARBA" id="ARBA00023315"/>
    </source>
</evidence>
<gene>
    <name evidence="4" type="ORF">C2E15_01605</name>
</gene>
<dbReference type="PANTHER" id="PTHR43072:SF23">
    <property type="entry name" value="UPF0039 PROTEIN C11D3.02C"/>
    <property type="match status" value="1"/>
</dbReference>
<dbReference type="SUPFAM" id="SSF55729">
    <property type="entry name" value="Acyl-CoA N-acyltransferases (Nat)"/>
    <property type="match status" value="1"/>
</dbReference>